<organism evidence="9 10">
    <name type="scientific">Aquatica leii</name>
    <dbReference type="NCBI Taxonomy" id="1421715"/>
    <lineage>
        <taxon>Eukaryota</taxon>
        <taxon>Metazoa</taxon>
        <taxon>Ecdysozoa</taxon>
        <taxon>Arthropoda</taxon>
        <taxon>Hexapoda</taxon>
        <taxon>Insecta</taxon>
        <taxon>Pterygota</taxon>
        <taxon>Neoptera</taxon>
        <taxon>Endopterygota</taxon>
        <taxon>Coleoptera</taxon>
        <taxon>Polyphaga</taxon>
        <taxon>Elateriformia</taxon>
        <taxon>Elateroidea</taxon>
        <taxon>Lampyridae</taxon>
        <taxon>Luciolinae</taxon>
        <taxon>Aquatica</taxon>
    </lineage>
</organism>
<dbReference type="PANTHER" id="PTHR18919:SF107">
    <property type="entry name" value="ACETYL-COA ACETYLTRANSFERASE, CYTOSOLIC"/>
    <property type="match status" value="1"/>
</dbReference>
<sequence>MALNDVYIVSACRTGIGSLNGQFGKISATQLGCTVIKHCLERAGISGQNVSEVIMGQVLTAGQGQNPARVASVNAGIPVDVPAYTVNMMCGSGLKAVCLGYQAVKNGDSEVVVCGGQESMSMAHHSAHLRAGVKFGSLDLKDTLIIDGLTDTFNSVHMGMTAENVARKYKVSREDQDYFAFQSQKKASNAVEEGHFKAEIVPVIQVKPPLEIVTDEYIRHDVTMEKMKKLSPAFERDPTKNPSVTAANASGINDGAAAVIVCNEAQVNLHNLKPLARIVAFAQVGLDPMEMGLGPIHAIRNVLKKANWSTNNVDLYEINEAFASQSLVVLDQLDLNSNKVNINGGAIALGHPIGASGARILVTLLYNLKRLNLKKGVASLCIGGGMGIAIAVERS</sequence>
<feature type="active site" description="Proton acceptor" evidence="5">
    <location>
        <position position="351"/>
    </location>
</feature>
<evidence type="ECO:0008006" key="11">
    <source>
        <dbReference type="Google" id="ProtNLM"/>
    </source>
</evidence>
<keyword evidence="3 6" id="KW-0808">Transferase</keyword>
<feature type="active site" description="Proton acceptor" evidence="5">
    <location>
        <position position="381"/>
    </location>
</feature>
<evidence type="ECO:0000256" key="6">
    <source>
        <dbReference type="RuleBase" id="RU003557"/>
    </source>
</evidence>
<protein>
    <recommendedName>
        <fullName evidence="11">Acetyl-CoA acetyltransferase, cytosolic</fullName>
    </recommendedName>
</protein>
<evidence type="ECO:0000259" key="7">
    <source>
        <dbReference type="Pfam" id="PF00108"/>
    </source>
</evidence>
<dbReference type="EMBL" id="JARPUR010000001">
    <property type="protein sequence ID" value="KAK4884536.1"/>
    <property type="molecule type" value="Genomic_DNA"/>
</dbReference>
<evidence type="ECO:0000256" key="2">
    <source>
        <dbReference type="ARBA" id="ARBA00010982"/>
    </source>
</evidence>
<reference evidence="10" key="1">
    <citation type="submission" date="2023-01" db="EMBL/GenBank/DDBJ databases">
        <title>Key to firefly adult light organ development and bioluminescence: homeobox transcription factors regulate luciferase expression and transportation to peroxisome.</title>
        <authorList>
            <person name="Fu X."/>
        </authorList>
    </citation>
    <scope>NUCLEOTIDE SEQUENCE [LARGE SCALE GENOMIC DNA]</scope>
</reference>
<dbReference type="PROSITE" id="PS00098">
    <property type="entry name" value="THIOLASE_1"/>
    <property type="match status" value="1"/>
</dbReference>
<gene>
    <name evidence="9" type="ORF">RN001_000807</name>
</gene>
<dbReference type="Proteomes" id="UP001353858">
    <property type="component" value="Unassembled WGS sequence"/>
</dbReference>
<evidence type="ECO:0000313" key="9">
    <source>
        <dbReference type="EMBL" id="KAK4884536.1"/>
    </source>
</evidence>
<evidence type="ECO:0000256" key="4">
    <source>
        <dbReference type="ARBA" id="ARBA00023315"/>
    </source>
</evidence>
<dbReference type="PROSITE" id="PS00099">
    <property type="entry name" value="THIOLASE_3"/>
    <property type="match status" value="1"/>
</dbReference>
<dbReference type="FunFam" id="3.40.47.10:FF:000010">
    <property type="entry name" value="Acetyl-CoA acetyltransferase (Thiolase)"/>
    <property type="match status" value="1"/>
</dbReference>
<keyword evidence="10" id="KW-1185">Reference proteome</keyword>
<feature type="active site" description="Acyl-thioester intermediate" evidence="5">
    <location>
        <position position="90"/>
    </location>
</feature>
<dbReference type="InterPro" id="IPR020617">
    <property type="entry name" value="Thiolase_C"/>
</dbReference>
<accession>A0AAN7SCF2</accession>
<dbReference type="NCBIfam" id="TIGR01930">
    <property type="entry name" value="AcCoA-C-Actrans"/>
    <property type="match status" value="1"/>
</dbReference>
<evidence type="ECO:0000313" key="10">
    <source>
        <dbReference type="Proteomes" id="UP001353858"/>
    </source>
</evidence>
<evidence type="ECO:0000256" key="5">
    <source>
        <dbReference type="PIRSR" id="PIRSR000429-1"/>
    </source>
</evidence>
<dbReference type="InterPro" id="IPR020613">
    <property type="entry name" value="Thiolase_CS"/>
</dbReference>
<dbReference type="InterPro" id="IPR020610">
    <property type="entry name" value="Thiolase_AS"/>
</dbReference>
<dbReference type="Pfam" id="PF00108">
    <property type="entry name" value="Thiolase_N"/>
    <property type="match status" value="1"/>
</dbReference>
<dbReference type="Gene3D" id="3.40.47.10">
    <property type="match status" value="2"/>
</dbReference>
<dbReference type="AlphaFoldDB" id="A0AAN7SCF2"/>
<evidence type="ECO:0000256" key="3">
    <source>
        <dbReference type="ARBA" id="ARBA00022679"/>
    </source>
</evidence>
<dbReference type="InterPro" id="IPR016039">
    <property type="entry name" value="Thiolase-like"/>
</dbReference>
<comment type="caution">
    <text evidence="9">The sequence shown here is derived from an EMBL/GenBank/DDBJ whole genome shotgun (WGS) entry which is preliminary data.</text>
</comment>
<dbReference type="PIRSF" id="PIRSF000429">
    <property type="entry name" value="Ac-CoA_Ac_transf"/>
    <property type="match status" value="1"/>
</dbReference>
<dbReference type="CDD" id="cd00751">
    <property type="entry name" value="thiolase"/>
    <property type="match status" value="1"/>
</dbReference>
<comment type="pathway">
    <text evidence="1">Lipid metabolism.</text>
</comment>
<name>A0AAN7SCF2_9COLE</name>
<dbReference type="InterPro" id="IPR020616">
    <property type="entry name" value="Thiolase_N"/>
</dbReference>
<dbReference type="Pfam" id="PF02803">
    <property type="entry name" value="Thiolase_C"/>
    <property type="match status" value="1"/>
</dbReference>
<dbReference type="InterPro" id="IPR002155">
    <property type="entry name" value="Thiolase"/>
</dbReference>
<keyword evidence="4 6" id="KW-0012">Acyltransferase</keyword>
<comment type="similarity">
    <text evidence="2 6">Belongs to the thiolase-like superfamily. Thiolase family.</text>
</comment>
<evidence type="ECO:0000256" key="1">
    <source>
        <dbReference type="ARBA" id="ARBA00005189"/>
    </source>
</evidence>
<dbReference type="PROSITE" id="PS00737">
    <property type="entry name" value="THIOLASE_2"/>
    <property type="match status" value="1"/>
</dbReference>
<proteinExistence type="inferred from homology"/>
<evidence type="ECO:0000259" key="8">
    <source>
        <dbReference type="Pfam" id="PF02803"/>
    </source>
</evidence>
<dbReference type="GO" id="GO:0003988">
    <property type="term" value="F:acetyl-CoA C-acyltransferase activity"/>
    <property type="evidence" value="ECO:0007669"/>
    <property type="project" value="UniProtKB-ARBA"/>
</dbReference>
<dbReference type="PANTHER" id="PTHR18919">
    <property type="entry name" value="ACETYL-COA C-ACYLTRANSFERASE"/>
    <property type="match status" value="1"/>
</dbReference>
<dbReference type="SUPFAM" id="SSF53901">
    <property type="entry name" value="Thiolase-like"/>
    <property type="match status" value="2"/>
</dbReference>
<feature type="domain" description="Thiolase C-terminal" evidence="8">
    <location>
        <begin position="272"/>
        <end position="394"/>
    </location>
</feature>
<dbReference type="InterPro" id="IPR020615">
    <property type="entry name" value="Thiolase_acyl_enz_int_AS"/>
</dbReference>
<feature type="domain" description="Thiolase N-terminal" evidence="7">
    <location>
        <begin position="6"/>
        <end position="264"/>
    </location>
</feature>